<organism evidence="7 8">
    <name type="scientific">Salinibacterium xinjiangense</name>
    <dbReference type="NCBI Taxonomy" id="386302"/>
    <lineage>
        <taxon>Bacteria</taxon>
        <taxon>Bacillati</taxon>
        <taxon>Actinomycetota</taxon>
        <taxon>Actinomycetes</taxon>
        <taxon>Micrococcales</taxon>
        <taxon>Microbacteriaceae</taxon>
        <taxon>Salinibacterium</taxon>
    </lineage>
</organism>
<protein>
    <submittedName>
        <fullName evidence="7">Uncharacterized membrane protein YgaE, UPF0421/DUF939 family</fullName>
    </submittedName>
</protein>
<feature type="transmembrane region" description="Helical" evidence="5">
    <location>
        <begin position="86"/>
        <end position="103"/>
    </location>
</feature>
<gene>
    <name evidence="7" type="ORF">SAMN06296378_0277</name>
</gene>
<dbReference type="InterPro" id="IPR049453">
    <property type="entry name" value="Memb_transporter_dom"/>
</dbReference>
<keyword evidence="2 5" id="KW-0812">Transmembrane</keyword>
<dbReference type="RefSeq" id="WP_097059443.1">
    <property type="nucleotide sequence ID" value="NZ_BMLC01000002.1"/>
</dbReference>
<evidence type="ECO:0000259" key="6">
    <source>
        <dbReference type="Pfam" id="PF13515"/>
    </source>
</evidence>
<feature type="transmembrane region" description="Helical" evidence="5">
    <location>
        <begin position="61"/>
        <end position="80"/>
    </location>
</feature>
<dbReference type="Proteomes" id="UP000219440">
    <property type="component" value="Unassembled WGS sequence"/>
</dbReference>
<dbReference type="EMBL" id="OCST01000001">
    <property type="protein sequence ID" value="SOE48760.1"/>
    <property type="molecule type" value="Genomic_DNA"/>
</dbReference>
<evidence type="ECO:0000256" key="4">
    <source>
        <dbReference type="ARBA" id="ARBA00023136"/>
    </source>
</evidence>
<feature type="transmembrane region" description="Helical" evidence="5">
    <location>
        <begin position="12"/>
        <end position="30"/>
    </location>
</feature>
<evidence type="ECO:0000256" key="3">
    <source>
        <dbReference type="ARBA" id="ARBA00022989"/>
    </source>
</evidence>
<keyword evidence="4 5" id="KW-0472">Membrane</keyword>
<dbReference type="OrthoDB" id="5198202at2"/>
<keyword evidence="8" id="KW-1185">Reference proteome</keyword>
<proteinExistence type="predicted"/>
<evidence type="ECO:0000313" key="8">
    <source>
        <dbReference type="Proteomes" id="UP000219440"/>
    </source>
</evidence>
<accession>A0A2C8YEK5</accession>
<comment type="subcellular location">
    <subcellularLocation>
        <location evidence="1">Membrane</location>
        <topology evidence="1">Multi-pass membrane protein</topology>
    </subcellularLocation>
</comment>
<evidence type="ECO:0000256" key="5">
    <source>
        <dbReference type="SAM" id="Phobius"/>
    </source>
</evidence>
<evidence type="ECO:0000256" key="2">
    <source>
        <dbReference type="ARBA" id="ARBA00022692"/>
    </source>
</evidence>
<evidence type="ECO:0000256" key="1">
    <source>
        <dbReference type="ARBA" id="ARBA00004141"/>
    </source>
</evidence>
<feature type="domain" description="Integral membrane bound transporter" evidence="6">
    <location>
        <begin position="29"/>
        <end position="147"/>
    </location>
</feature>
<evidence type="ECO:0000313" key="7">
    <source>
        <dbReference type="EMBL" id="SOE48760.1"/>
    </source>
</evidence>
<dbReference type="GO" id="GO:0016020">
    <property type="term" value="C:membrane"/>
    <property type="evidence" value="ECO:0007669"/>
    <property type="project" value="UniProtKB-SubCell"/>
</dbReference>
<dbReference type="Pfam" id="PF13515">
    <property type="entry name" value="FUSC_2"/>
    <property type="match status" value="1"/>
</dbReference>
<feature type="transmembrane region" description="Helical" evidence="5">
    <location>
        <begin position="130"/>
        <end position="151"/>
    </location>
</feature>
<keyword evidence="3 5" id="KW-1133">Transmembrane helix</keyword>
<sequence>MLRSAVRRATESLPAVMQIVAAAVASYSIAHFVLGHPTPFIAVTVTITSLGLTRDARPRRVFDNALGVTIGITLSGLMVLVVGKGVWQIALVLFVVLLVSRAFSPNPAFAVAAAVQSGIVVIVPDPSGMAFTRSLDAIVAGVVALLATALIPRNPNRDASRERRRLFAAVGEGTASVVDCLRDADEAAGELGLTRLRRTQPHIDAWTTSLESAIAVAKISPFLRARLPELHRDVRFLAAAELASRHLRTLARRAEFLVRDGVKRPALAEIVARLATGLRLIGEEADDPQVSGAARSLLTDAARQLDPSIIVPDGHVTDQAMVLMLRPLAVDLLVGTGMPIEEARALLPEV</sequence>
<name>A0A2C8YEK5_9MICO</name>
<dbReference type="AlphaFoldDB" id="A0A2C8YEK5"/>
<reference evidence="7 8" key="1">
    <citation type="submission" date="2017-09" db="EMBL/GenBank/DDBJ databases">
        <authorList>
            <person name="Ehlers B."/>
            <person name="Leendertz F.H."/>
        </authorList>
    </citation>
    <scope>NUCLEOTIDE SEQUENCE [LARGE SCALE GENOMIC DNA]</scope>
    <source>
        <strain evidence="7 8">CGMCC 1.05381</strain>
    </source>
</reference>